<dbReference type="EMBL" id="AVCH01000181">
    <property type="protein sequence ID" value="KFN45530.1"/>
    <property type="molecule type" value="Genomic_DNA"/>
</dbReference>
<feature type="signal peptide" evidence="1">
    <location>
        <begin position="1"/>
        <end position="22"/>
    </location>
</feature>
<dbReference type="InterPro" id="IPR011990">
    <property type="entry name" value="TPR-like_helical_dom_sf"/>
</dbReference>
<organism evidence="2 3">
    <name type="scientific">Arenimonas malthae CC-JY-1</name>
    <dbReference type="NCBI Taxonomy" id="1384054"/>
    <lineage>
        <taxon>Bacteria</taxon>
        <taxon>Pseudomonadati</taxon>
        <taxon>Pseudomonadota</taxon>
        <taxon>Gammaproteobacteria</taxon>
        <taxon>Lysobacterales</taxon>
        <taxon>Lysobacteraceae</taxon>
        <taxon>Arenimonas</taxon>
    </lineage>
</organism>
<dbReference type="AlphaFoldDB" id="A0A091BMH1"/>
<sequence>MRPIALACATLLMLATATPVLAQADNPEDRAIISSGGFLSAHPDLRYRLSGLAAYRKGDYEEAMTRFRRAARYSDKPSQGMVAEMYWNGTGVEADRVLGYIWMDLAAERGYPLMLVKREKFWKELSEAERARALEIGPAVYDEFGDAVAKERLARELRFAKRQTTGSRVGSVGALTIVIPTPGGSTQVDGTAYYDEKFWDIEQYVQWQDRDWKVVGQGTVDVGEVMVTDTPLPEDVEEGGDAAAED</sequence>
<evidence type="ECO:0008006" key="4">
    <source>
        <dbReference type="Google" id="ProtNLM"/>
    </source>
</evidence>
<dbReference type="STRING" id="1384054.N790_09945"/>
<dbReference type="SMART" id="SM00671">
    <property type="entry name" value="SEL1"/>
    <property type="match status" value="1"/>
</dbReference>
<dbReference type="eggNOG" id="COG0790">
    <property type="taxonomic scope" value="Bacteria"/>
</dbReference>
<proteinExistence type="predicted"/>
<comment type="caution">
    <text evidence="2">The sequence shown here is derived from an EMBL/GenBank/DDBJ whole genome shotgun (WGS) entry which is preliminary data.</text>
</comment>
<evidence type="ECO:0000256" key="1">
    <source>
        <dbReference type="SAM" id="SignalP"/>
    </source>
</evidence>
<gene>
    <name evidence="2" type="ORF">N790_09945</name>
</gene>
<name>A0A091BMH1_9GAMM</name>
<dbReference type="RefSeq" id="WP_052385892.1">
    <property type="nucleotide sequence ID" value="NZ_AVCH01000181.1"/>
</dbReference>
<keyword evidence="1" id="KW-0732">Signal</keyword>
<protein>
    <recommendedName>
        <fullName evidence="4">Sel1 repeat family protein</fullName>
    </recommendedName>
</protein>
<reference evidence="2 3" key="1">
    <citation type="submission" date="2013-09" db="EMBL/GenBank/DDBJ databases">
        <title>Genome sequencing of Arenimonas malthae.</title>
        <authorList>
            <person name="Chen F."/>
            <person name="Wang G."/>
        </authorList>
    </citation>
    <scope>NUCLEOTIDE SEQUENCE [LARGE SCALE GENOMIC DNA]</scope>
    <source>
        <strain evidence="2 3">CC-JY-1</strain>
    </source>
</reference>
<accession>A0A091BMH1</accession>
<evidence type="ECO:0000313" key="3">
    <source>
        <dbReference type="Proteomes" id="UP000029392"/>
    </source>
</evidence>
<evidence type="ECO:0000313" key="2">
    <source>
        <dbReference type="EMBL" id="KFN45530.1"/>
    </source>
</evidence>
<dbReference type="Gene3D" id="1.25.40.10">
    <property type="entry name" value="Tetratricopeptide repeat domain"/>
    <property type="match status" value="1"/>
</dbReference>
<keyword evidence="3" id="KW-1185">Reference proteome</keyword>
<dbReference type="OrthoDB" id="7063913at2"/>
<feature type="chain" id="PRO_5001871388" description="Sel1 repeat family protein" evidence="1">
    <location>
        <begin position="23"/>
        <end position="246"/>
    </location>
</feature>
<dbReference type="SUPFAM" id="SSF81901">
    <property type="entry name" value="HCP-like"/>
    <property type="match status" value="1"/>
</dbReference>
<dbReference type="PATRIC" id="fig|1384054.3.peg.2098"/>
<dbReference type="InterPro" id="IPR006597">
    <property type="entry name" value="Sel1-like"/>
</dbReference>
<dbReference type="Proteomes" id="UP000029392">
    <property type="component" value="Unassembled WGS sequence"/>
</dbReference>